<dbReference type="EMBL" id="BAAFGK010000004">
    <property type="protein sequence ID" value="GAB0057972.1"/>
    <property type="molecule type" value="Genomic_DNA"/>
</dbReference>
<reference evidence="6 7" key="1">
    <citation type="submission" date="2024-05" db="EMBL/GenBank/DDBJ databases">
        <authorList>
            <consortium name="Candidatus Magnetaquicoccaceae bacterium FCR-1 genome sequencing consortium"/>
            <person name="Shimoshige H."/>
            <person name="Shimamura S."/>
            <person name="Taoka A."/>
            <person name="Kobayashi H."/>
            <person name="Maekawa T."/>
        </authorList>
    </citation>
    <scope>NUCLEOTIDE SEQUENCE [LARGE SCALE GENOMIC DNA]</scope>
    <source>
        <strain evidence="6 7">FCR-1</strain>
    </source>
</reference>
<dbReference type="PANTHER" id="PTHR46491:SF3">
    <property type="entry name" value="CDGSH IRON-SULFUR DOMAIN-CONTAINING PROTEIN 3, MITOCHONDRIAL"/>
    <property type="match status" value="1"/>
</dbReference>
<sequence>MPKIVTLPAGESWVCLCGRSKNDPHCDGSHDGTGKQPKRVVMAEAGTAAVCGCHASANDPFCDGSHDSQA</sequence>
<reference evidence="6 7" key="2">
    <citation type="submission" date="2024-09" db="EMBL/GenBank/DDBJ databases">
        <title>Draft genome sequence of Candidatus Magnetaquicoccaceae bacterium FCR-1.</title>
        <authorList>
            <person name="Shimoshige H."/>
            <person name="Shimamura S."/>
            <person name="Taoka A."/>
            <person name="Kobayashi H."/>
            <person name="Maekawa T."/>
        </authorList>
    </citation>
    <scope>NUCLEOTIDE SEQUENCE [LARGE SCALE GENOMIC DNA]</scope>
    <source>
        <strain evidence="6 7">FCR-1</strain>
    </source>
</reference>
<dbReference type="InterPro" id="IPR042216">
    <property type="entry name" value="MitoNEET_CISD"/>
</dbReference>
<dbReference type="SMART" id="SM00704">
    <property type="entry name" value="ZnF_CDGSH"/>
    <property type="match status" value="2"/>
</dbReference>
<keyword evidence="2" id="KW-0479">Metal-binding</keyword>
<dbReference type="InterPro" id="IPR052950">
    <property type="entry name" value="CISD"/>
</dbReference>
<evidence type="ECO:0000313" key="7">
    <source>
        <dbReference type="Proteomes" id="UP001628193"/>
    </source>
</evidence>
<dbReference type="Pfam" id="PF09360">
    <property type="entry name" value="zf-CDGSH"/>
    <property type="match status" value="2"/>
</dbReference>
<keyword evidence="4" id="KW-0411">Iron-sulfur</keyword>
<keyword evidence="1" id="KW-0001">2Fe-2S</keyword>
<evidence type="ECO:0000259" key="5">
    <source>
        <dbReference type="SMART" id="SM00704"/>
    </source>
</evidence>
<accession>A0ABQ0CAR1</accession>
<proteinExistence type="predicted"/>
<evidence type="ECO:0000256" key="3">
    <source>
        <dbReference type="ARBA" id="ARBA00023004"/>
    </source>
</evidence>
<dbReference type="Gene3D" id="3.40.5.90">
    <property type="entry name" value="CDGSH iron-sulfur domain, mitoNEET-type"/>
    <property type="match status" value="2"/>
</dbReference>
<gene>
    <name evidence="6" type="ORF">SIID45300_02307</name>
</gene>
<evidence type="ECO:0000256" key="4">
    <source>
        <dbReference type="ARBA" id="ARBA00023014"/>
    </source>
</evidence>
<name>A0ABQ0CAR1_9PROT</name>
<feature type="domain" description="Iron-binding zinc finger CDGSH type" evidence="5">
    <location>
        <begin position="38"/>
        <end position="69"/>
    </location>
</feature>
<keyword evidence="3" id="KW-0408">Iron</keyword>
<evidence type="ECO:0000256" key="2">
    <source>
        <dbReference type="ARBA" id="ARBA00022723"/>
    </source>
</evidence>
<protein>
    <recommendedName>
        <fullName evidence="5">Iron-binding zinc finger CDGSH type domain-containing protein</fullName>
    </recommendedName>
</protein>
<dbReference type="InterPro" id="IPR018967">
    <property type="entry name" value="FeS-contain_CDGSH-typ"/>
</dbReference>
<dbReference type="Proteomes" id="UP001628193">
    <property type="component" value="Unassembled WGS sequence"/>
</dbReference>
<organism evidence="6 7">
    <name type="scientific">Candidatus Magnetaquiglobus chichijimensis</name>
    <dbReference type="NCBI Taxonomy" id="3141448"/>
    <lineage>
        <taxon>Bacteria</taxon>
        <taxon>Pseudomonadati</taxon>
        <taxon>Pseudomonadota</taxon>
        <taxon>Magnetococcia</taxon>
        <taxon>Magnetococcales</taxon>
        <taxon>Candidatus Magnetaquicoccaceae</taxon>
        <taxon>Candidatus Magnetaquiglobus</taxon>
    </lineage>
</organism>
<feature type="domain" description="Iron-binding zinc finger CDGSH type" evidence="5">
    <location>
        <begin position="3"/>
        <end position="36"/>
    </location>
</feature>
<keyword evidence="7" id="KW-1185">Reference proteome</keyword>
<comment type="caution">
    <text evidence="6">The sequence shown here is derived from an EMBL/GenBank/DDBJ whole genome shotgun (WGS) entry which is preliminary data.</text>
</comment>
<dbReference type="RefSeq" id="WP_420905654.1">
    <property type="nucleotide sequence ID" value="NZ_BAAFGK010000004.1"/>
</dbReference>
<dbReference type="PANTHER" id="PTHR46491">
    <property type="entry name" value="CDGSH IRON SULFUR DOMAIN PROTEIN HOMOLOG"/>
    <property type="match status" value="1"/>
</dbReference>
<evidence type="ECO:0000313" key="6">
    <source>
        <dbReference type="EMBL" id="GAB0057972.1"/>
    </source>
</evidence>
<evidence type="ECO:0000256" key="1">
    <source>
        <dbReference type="ARBA" id="ARBA00022714"/>
    </source>
</evidence>